<dbReference type="WBParaSite" id="nRc.2.0.1.t23507-RA">
    <property type="protein sequence ID" value="nRc.2.0.1.t23507-RA"/>
    <property type="gene ID" value="nRc.2.0.1.g23507"/>
</dbReference>
<organism evidence="1 2">
    <name type="scientific">Romanomermis culicivorax</name>
    <name type="common">Nematode worm</name>
    <dbReference type="NCBI Taxonomy" id="13658"/>
    <lineage>
        <taxon>Eukaryota</taxon>
        <taxon>Metazoa</taxon>
        <taxon>Ecdysozoa</taxon>
        <taxon>Nematoda</taxon>
        <taxon>Enoplea</taxon>
        <taxon>Dorylaimia</taxon>
        <taxon>Mermithida</taxon>
        <taxon>Mermithoidea</taxon>
        <taxon>Mermithidae</taxon>
        <taxon>Romanomermis</taxon>
    </lineage>
</organism>
<keyword evidence="1" id="KW-1185">Reference proteome</keyword>
<dbReference type="AlphaFoldDB" id="A0A915JBH3"/>
<accession>A0A915JBH3</accession>
<sequence length="121" mass="13798">MKSNIDSLKRSIIIFCVISGKANLQCKKGKTEIEFFVRFRTTLPKRNAGICFKFDDSEYKIINFQGFYCESGEKGRSAPIIHGLATTLTFPCFSSTDMKLNSDCFVMHLTVDFKIIGFEDR</sequence>
<evidence type="ECO:0000313" key="1">
    <source>
        <dbReference type="Proteomes" id="UP000887565"/>
    </source>
</evidence>
<dbReference type="Proteomes" id="UP000887565">
    <property type="component" value="Unplaced"/>
</dbReference>
<proteinExistence type="predicted"/>
<evidence type="ECO:0000313" key="2">
    <source>
        <dbReference type="WBParaSite" id="nRc.2.0.1.t23507-RA"/>
    </source>
</evidence>
<protein>
    <submittedName>
        <fullName evidence="2">Uncharacterized protein</fullName>
    </submittedName>
</protein>
<name>A0A915JBH3_ROMCU</name>
<reference evidence="2" key="1">
    <citation type="submission" date="2022-11" db="UniProtKB">
        <authorList>
            <consortium name="WormBaseParasite"/>
        </authorList>
    </citation>
    <scope>IDENTIFICATION</scope>
</reference>